<dbReference type="InterPro" id="IPR003313">
    <property type="entry name" value="AraC-bd"/>
</dbReference>
<sequence length="333" mass="38959">MTQDELDIFLRSFTEQEKENLVKGTVDFENPRIHREYSKYSSMEKGAYLFEGDYFMNPYENIGVNRQDRFVDIKPHAHNYIELNYVWSGTCVQMIEGRKVVSQEGDVCIFDTSVVHSIEKAGENDIILNILMRKEFFASAFLSRMTKQGILSQFLMEAVTRNQQKKHYLYFPSHNNPRVRKIMVEILLEYYNKDLGVQEVLDSYMVILFTELLRTYRDASKEKEKDVSHNVQILSVLSYIEENYEHCTLSGMAKYFGFNAAYLTNLLKEKTGRSFVEHVQEQRLNKAMVLLENTDLPVTEIVTMCGYNNMNFFYKKFRAAVGCTPGDYRKSTT</sequence>
<dbReference type="SUPFAM" id="SSF51215">
    <property type="entry name" value="Regulatory protein AraC"/>
    <property type="match status" value="1"/>
</dbReference>
<protein>
    <submittedName>
        <fullName evidence="5">Melibiose operon regulatory protein</fullName>
    </submittedName>
</protein>
<dbReference type="PANTHER" id="PTHR43280:SF28">
    <property type="entry name" value="HTH-TYPE TRANSCRIPTIONAL ACTIVATOR RHAS"/>
    <property type="match status" value="1"/>
</dbReference>
<dbReference type="InterPro" id="IPR037923">
    <property type="entry name" value="HTH-like"/>
</dbReference>
<evidence type="ECO:0000256" key="1">
    <source>
        <dbReference type="ARBA" id="ARBA00023015"/>
    </source>
</evidence>
<dbReference type="SMART" id="SM00342">
    <property type="entry name" value="HTH_ARAC"/>
    <property type="match status" value="1"/>
</dbReference>
<dbReference type="Gene3D" id="1.10.10.60">
    <property type="entry name" value="Homeodomain-like"/>
    <property type="match status" value="2"/>
</dbReference>
<dbReference type="Gene3D" id="2.60.120.10">
    <property type="entry name" value="Jelly Rolls"/>
    <property type="match status" value="1"/>
</dbReference>
<accession>A0A4U8Q8P8</accession>
<dbReference type="AlphaFoldDB" id="A0A4U8Q8P8"/>
<keyword evidence="3" id="KW-0804">Transcription</keyword>
<keyword evidence="2" id="KW-0238">DNA-binding</keyword>
<dbReference type="Proteomes" id="UP000306509">
    <property type="component" value="Unassembled WGS sequence"/>
</dbReference>
<dbReference type="InterPro" id="IPR009057">
    <property type="entry name" value="Homeodomain-like_sf"/>
</dbReference>
<dbReference type="InterPro" id="IPR018060">
    <property type="entry name" value="HTH_AraC"/>
</dbReference>
<dbReference type="Pfam" id="PF02311">
    <property type="entry name" value="AraC_binding"/>
    <property type="match status" value="1"/>
</dbReference>
<dbReference type="GO" id="GO:0043565">
    <property type="term" value="F:sequence-specific DNA binding"/>
    <property type="evidence" value="ECO:0007669"/>
    <property type="project" value="InterPro"/>
</dbReference>
<name>A0A4U8Q8P8_9FIRM</name>
<evidence type="ECO:0000256" key="2">
    <source>
        <dbReference type="ARBA" id="ARBA00023125"/>
    </source>
</evidence>
<keyword evidence="1" id="KW-0805">Transcription regulation</keyword>
<dbReference type="PANTHER" id="PTHR43280">
    <property type="entry name" value="ARAC-FAMILY TRANSCRIPTIONAL REGULATOR"/>
    <property type="match status" value="1"/>
</dbReference>
<feature type="domain" description="HTH araC/xylS-type" evidence="4">
    <location>
        <begin position="234"/>
        <end position="331"/>
    </location>
</feature>
<evidence type="ECO:0000313" key="6">
    <source>
        <dbReference type="Proteomes" id="UP000306509"/>
    </source>
</evidence>
<dbReference type="PROSITE" id="PS01124">
    <property type="entry name" value="HTH_ARAC_FAMILY_2"/>
    <property type="match status" value="1"/>
</dbReference>
<comment type="caution">
    <text evidence="5">The sequence shown here is derived from an EMBL/GenBank/DDBJ whole genome shotgun (WGS) entry which is preliminary data.</text>
</comment>
<reference evidence="5 6" key="1">
    <citation type="journal article" date="2019" name="Anaerobe">
        <title>Detection of Robinsoniella peoriensis in multiple bone samples of a trauma patient.</title>
        <authorList>
            <person name="Schrottner P."/>
            <person name="Hartwich K."/>
            <person name="Bunk B."/>
            <person name="Schober I."/>
            <person name="Helbig S."/>
            <person name="Rudolph W.W."/>
            <person name="Gunzer F."/>
        </authorList>
    </citation>
    <scope>NUCLEOTIDE SEQUENCE [LARGE SCALE GENOMIC DNA]</scope>
    <source>
        <strain evidence="5 6">DSM 106044</strain>
    </source>
</reference>
<dbReference type="Pfam" id="PF12833">
    <property type="entry name" value="HTH_18"/>
    <property type="match status" value="1"/>
</dbReference>
<dbReference type="EMBL" id="QGQD01000042">
    <property type="protein sequence ID" value="TLD01291.1"/>
    <property type="molecule type" value="Genomic_DNA"/>
</dbReference>
<gene>
    <name evidence="5" type="primary">melR_8</name>
    <name evidence="5" type="ORF">DSM106044_01844</name>
</gene>
<dbReference type="InterPro" id="IPR014710">
    <property type="entry name" value="RmlC-like_jellyroll"/>
</dbReference>
<evidence type="ECO:0000256" key="3">
    <source>
        <dbReference type="ARBA" id="ARBA00023163"/>
    </source>
</evidence>
<evidence type="ECO:0000313" key="5">
    <source>
        <dbReference type="EMBL" id="TLD01291.1"/>
    </source>
</evidence>
<dbReference type="STRING" id="180332.GCA_000797495_02028"/>
<organism evidence="5 6">
    <name type="scientific">Robinsoniella peoriensis</name>
    <dbReference type="NCBI Taxonomy" id="180332"/>
    <lineage>
        <taxon>Bacteria</taxon>
        <taxon>Bacillati</taxon>
        <taxon>Bacillota</taxon>
        <taxon>Clostridia</taxon>
        <taxon>Lachnospirales</taxon>
        <taxon>Lachnospiraceae</taxon>
        <taxon>Robinsoniella</taxon>
    </lineage>
</organism>
<dbReference type="GO" id="GO:0003700">
    <property type="term" value="F:DNA-binding transcription factor activity"/>
    <property type="evidence" value="ECO:0007669"/>
    <property type="project" value="InterPro"/>
</dbReference>
<dbReference type="SUPFAM" id="SSF46689">
    <property type="entry name" value="Homeodomain-like"/>
    <property type="match status" value="1"/>
</dbReference>
<dbReference type="RefSeq" id="WP_027296742.1">
    <property type="nucleotide sequence ID" value="NZ_CABMJZ010000073.1"/>
</dbReference>
<keyword evidence="6" id="KW-1185">Reference proteome</keyword>
<proteinExistence type="predicted"/>
<evidence type="ECO:0000259" key="4">
    <source>
        <dbReference type="PROSITE" id="PS01124"/>
    </source>
</evidence>